<dbReference type="EMBL" id="KN848631">
    <property type="protein sequence ID" value="KIR80470.1"/>
    <property type="molecule type" value="Genomic_DNA"/>
</dbReference>
<sequence length="100" mass="11244">MNNSHKTDDTSPSLIRHHRNQLSAANNNRSVCIFHVIPLYATDWPRFLRICLGSSLCTSENVGPPPKYNGDRYVNGEAHKLRRHATCTATPLVSANFMHT</sequence>
<reference evidence="1 2" key="1">
    <citation type="submission" date="2015-01" db="EMBL/GenBank/DDBJ databases">
        <title>The Genome Sequence of Cryptococcus gattii EJB2.</title>
        <authorList>
            <consortium name="The Broad Institute Genomics Platform"/>
            <person name="Cuomo C."/>
            <person name="Litvintseva A."/>
            <person name="Chen Y."/>
            <person name="Heitman J."/>
            <person name="Sun S."/>
            <person name="Springer D."/>
            <person name="Dromer F."/>
            <person name="Young S."/>
            <person name="Zeng Q."/>
            <person name="Gargeya S."/>
            <person name="Abouelleil A."/>
            <person name="Alvarado L."/>
            <person name="Chapman S.B."/>
            <person name="Gainer-Dewar J."/>
            <person name="Goldberg J."/>
            <person name="Griggs A."/>
            <person name="Gujja S."/>
            <person name="Hansen M."/>
            <person name="Howarth C."/>
            <person name="Imamovic A."/>
            <person name="Larimer J."/>
            <person name="Murphy C."/>
            <person name="Naylor J."/>
            <person name="Pearson M."/>
            <person name="Priest M."/>
            <person name="Roberts A."/>
            <person name="Saif S."/>
            <person name="Shea T."/>
            <person name="Sykes S."/>
            <person name="Wortman J."/>
            <person name="Nusbaum C."/>
            <person name="Birren B."/>
        </authorList>
    </citation>
    <scope>NUCLEOTIDE SEQUENCE [LARGE SCALE GENOMIC DNA]</scope>
    <source>
        <strain evidence="1 2">EJB2</strain>
    </source>
</reference>
<evidence type="ECO:0000313" key="2">
    <source>
        <dbReference type="Proteomes" id="UP000054272"/>
    </source>
</evidence>
<keyword evidence="2" id="KW-1185">Reference proteome</keyword>
<protein>
    <submittedName>
        <fullName evidence="1">Uncharacterized protein</fullName>
    </submittedName>
</protein>
<proteinExistence type="predicted"/>
<name>A0ABR5BXV3_9TREE</name>
<evidence type="ECO:0000313" key="1">
    <source>
        <dbReference type="EMBL" id="KIR80470.1"/>
    </source>
</evidence>
<gene>
    <name evidence="1" type="ORF">I306_02448</name>
</gene>
<accession>A0ABR5BXV3</accession>
<dbReference type="Proteomes" id="UP000054272">
    <property type="component" value="Unassembled WGS sequence"/>
</dbReference>
<organism evidence="1 2">
    <name type="scientific">Cryptococcus gattii EJB2</name>
    <dbReference type="NCBI Taxonomy" id="1296103"/>
    <lineage>
        <taxon>Eukaryota</taxon>
        <taxon>Fungi</taxon>
        <taxon>Dikarya</taxon>
        <taxon>Basidiomycota</taxon>
        <taxon>Agaricomycotina</taxon>
        <taxon>Tremellomycetes</taxon>
        <taxon>Tremellales</taxon>
        <taxon>Cryptococcaceae</taxon>
        <taxon>Cryptococcus</taxon>
        <taxon>Cryptococcus gattii species complex</taxon>
    </lineage>
</organism>